<dbReference type="SMART" id="SM00166">
    <property type="entry name" value="UBX"/>
    <property type="match status" value="1"/>
</dbReference>
<gene>
    <name evidence="3" type="ORF">R1sor_016256</name>
</gene>
<feature type="compositionally biased region" description="Polar residues" evidence="1">
    <location>
        <begin position="474"/>
        <end position="486"/>
    </location>
</feature>
<dbReference type="SUPFAM" id="SSF52833">
    <property type="entry name" value="Thioredoxin-like"/>
    <property type="match status" value="1"/>
</dbReference>
<evidence type="ECO:0000256" key="1">
    <source>
        <dbReference type="SAM" id="MobiDB-lite"/>
    </source>
</evidence>
<proteinExistence type="predicted"/>
<keyword evidence="4" id="KW-1185">Reference proteome</keyword>
<name>A0ABD3HH91_9MARC</name>
<feature type="compositionally biased region" description="Polar residues" evidence="1">
    <location>
        <begin position="433"/>
        <end position="450"/>
    </location>
</feature>
<feature type="region of interest" description="Disordered" evidence="1">
    <location>
        <begin position="142"/>
        <end position="200"/>
    </location>
</feature>
<dbReference type="EMBL" id="JBJQOH010000004">
    <property type="protein sequence ID" value="KAL3689947.1"/>
    <property type="molecule type" value="Genomic_DNA"/>
</dbReference>
<dbReference type="Proteomes" id="UP001633002">
    <property type="component" value="Unassembled WGS sequence"/>
</dbReference>
<dbReference type="Pfam" id="PF00789">
    <property type="entry name" value="UBX"/>
    <property type="match status" value="1"/>
</dbReference>
<feature type="region of interest" description="Disordered" evidence="1">
    <location>
        <begin position="401"/>
        <end position="495"/>
    </location>
</feature>
<dbReference type="Gene3D" id="3.40.30.10">
    <property type="entry name" value="Glutaredoxin"/>
    <property type="match status" value="1"/>
</dbReference>
<dbReference type="PROSITE" id="PS50033">
    <property type="entry name" value="UBX"/>
    <property type="match status" value="1"/>
</dbReference>
<feature type="domain" description="UBX" evidence="2">
    <location>
        <begin position="271"/>
        <end position="342"/>
    </location>
</feature>
<feature type="compositionally biased region" description="Basic and acidic residues" evidence="1">
    <location>
        <begin position="232"/>
        <end position="241"/>
    </location>
</feature>
<organism evidence="3 4">
    <name type="scientific">Riccia sorocarpa</name>
    <dbReference type="NCBI Taxonomy" id="122646"/>
    <lineage>
        <taxon>Eukaryota</taxon>
        <taxon>Viridiplantae</taxon>
        <taxon>Streptophyta</taxon>
        <taxon>Embryophyta</taxon>
        <taxon>Marchantiophyta</taxon>
        <taxon>Marchantiopsida</taxon>
        <taxon>Marchantiidae</taxon>
        <taxon>Marchantiales</taxon>
        <taxon>Ricciaceae</taxon>
        <taxon>Riccia</taxon>
    </lineage>
</organism>
<feature type="compositionally biased region" description="Basic and acidic residues" evidence="1">
    <location>
        <begin position="249"/>
        <end position="267"/>
    </location>
</feature>
<dbReference type="Pfam" id="PF23187">
    <property type="entry name" value="UBX7_N"/>
    <property type="match status" value="1"/>
</dbReference>
<feature type="region of interest" description="Disordered" evidence="1">
    <location>
        <begin position="232"/>
        <end position="267"/>
    </location>
</feature>
<protein>
    <recommendedName>
        <fullName evidence="2">UBX domain-containing protein</fullName>
    </recommendedName>
</protein>
<accession>A0ABD3HH91</accession>
<dbReference type="SUPFAM" id="SSF54236">
    <property type="entry name" value="Ubiquitin-like"/>
    <property type="match status" value="1"/>
</dbReference>
<sequence>MTSSTFFEGSISQAIAEAQSKKRLLVVFISGEDEESLKLEQITWQDPKVSEEIQRGCVALKIAGGTADAVNFSAIFPVRHVPTISLIGFTGALLKQYEGYIGPEEFLAGLQQILLTFTPQLQNVAAAGAIATILSSAHLARTATTPSEAGPAPSESAPEVINEQREDSETVLSRGVSPPPLERDSIEEPAEASGADHGAEDIPDVEVSYSATPSAGGVSLDSEVLERIKAAESLKASEKPKTTSQQAESDSKAVETPASKEAKKRDGPFLLQIRLTNSENIRGEFEPTNTLRDVKIFVDKNRTDGRKSYTFVIPFPRRCLTSDDMEKSLTELELGPRSMLMIVPSRTASEGTSWSCANASVISDDASTSAVGGRSWFWIILSYLNPFAYLRWALWGPSSSRNASNTSVSGTENASVPGGASGADDRIPRGMTAVTSSMSGGAGQRSSLSQRKGWGANGNVHTLRNEDDDEVPRTGNSYWNGNSTQFGGEDDGKRD</sequence>
<comment type="caution">
    <text evidence="3">The sequence shown here is derived from an EMBL/GenBank/DDBJ whole genome shotgun (WGS) entry which is preliminary data.</text>
</comment>
<dbReference type="PANTHER" id="PTHR47770:SF1">
    <property type="entry name" value="PLANT UBX DOMAIN-CONTAINING PROTEIN 11"/>
    <property type="match status" value="1"/>
</dbReference>
<dbReference type="InterPro" id="IPR036249">
    <property type="entry name" value="Thioredoxin-like_sf"/>
</dbReference>
<reference evidence="3 4" key="1">
    <citation type="submission" date="2024-09" db="EMBL/GenBank/DDBJ databases">
        <title>Chromosome-scale assembly of Riccia sorocarpa.</title>
        <authorList>
            <person name="Paukszto L."/>
        </authorList>
    </citation>
    <scope>NUCLEOTIDE SEQUENCE [LARGE SCALE GENOMIC DNA]</scope>
    <source>
        <strain evidence="3">LP-2024</strain>
        <tissue evidence="3">Aerial parts of the thallus</tissue>
    </source>
</reference>
<evidence type="ECO:0000313" key="4">
    <source>
        <dbReference type="Proteomes" id="UP001633002"/>
    </source>
</evidence>
<dbReference type="PANTHER" id="PTHR47770">
    <property type="entry name" value="PLANT UBX DOMAIN-CONTAINING PROTEIN 11"/>
    <property type="match status" value="1"/>
</dbReference>
<dbReference type="AlphaFoldDB" id="A0ABD3HH91"/>
<dbReference type="CDD" id="cd01767">
    <property type="entry name" value="UBX"/>
    <property type="match status" value="1"/>
</dbReference>
<evidence type="ECO:0000259" key="2">
    <source>
        <dbReference type="PROSITE" id="PS50033"/>
    </source>
</evidence>
<dbReference type="InterPro" id="IPR029071">
    <property type="entry name" value="Ubiquitin-like_domsf"/>
</dbReference>
<evidence type="ECO:0000313" key="3">
    <source>
        <dbReference type="EMBL" id="KAL3689947.1"/>
    </source>
</evidence>
<dbReference type="InterPro" id="IPR001012">
    <property type="entry name" value="UBX_dom"/>
</dbReference>
<dbReference type="Gene3D" id="3.10.20.90">
    <property type="entry name" value="Phosphatidylinositol 3-kinase Catalytic Subunit, Chain A, domain 1"/>
    <property type="match status" value="1"/>
</dbReference>